<comment type="subcellular location">
    <subcellularLocation>
        <location evidence="1 7">Cell membrane</location>
        <topology evidence="1 7">Multi-pass membrane protein</topology>
    </subcellularLocation>
</comment>
<evidence type="ECO:0000256" key="6">
    <source>
        <dbReference type="ARBA" id="ARBA00023136"/>
    </source>
</evidence>
<feature type="domain" description="ABC transmembrane type-1" evidence="8">
    <location>
        <begin position="100"/>
        <end position="301"/>
    </location>
</feature>
<comment type="similarity">
    <text evidence="7">Belongs to the binding-protein-dependent transport system permease family.</text>
</comment>
<dbReference type="CDD" id="cd06261">
    <property type="entry name" value="TM_PBP2"/>
    <property type="match status" value="1"/>
</dbReference>
<organism evidence="9 10">
    <name type="scientific">Streptomyces hydrogenans</name>
    <dbReference type="NCBI Taxonomy" id="1873719"/>
    <lineage>
        <taxon>Bacteria</taxon>
        <taxon>Bacillati</taxon>
        <taxon>Actinomycetota</taxon>
        <taxon>Actinomycetes</taxon>
        <taxon>Kitasatosporales</taxon>
        <taxon>Streptomycetaceae</taxon>
        <taxon>Streptomyces</taxon>
    </lineage>
</organism>
<dbReference type="Pfam" id="PF19300">
    <property type="entry name" value="BPD_transp_1_N"/>
    <property type="match status" value="1"/>
</dbReference>
<reference evidence="9" key="1">
    <citation type="submission" date="2024-05" db="EMBL/GenBank/DDBJ databases">
        <title>Whole genome shotgun sequence of Streptomyces hydrogenans NBRC 13475.</title>
        <authorList>
            <person name="Komaki H."/>
            <person name="Tamura T."/>
        </authorList>
    </citation>
    <scope>NUCLEOTIDE SEQUENCE</scope>
    <source>
        <strain evidence="9">NBRC 13475</strain>
    </source>
</reference>
<keyword evidence="6 7" id="KW-0472">Membrane</keyword>
<keyword evidence="5 7" id="KW-1133">Transmembrane helix</keyword>
<evidence type="ECO:0000256" key="7">
    <source>
        <dbReference type="RuleBase" id="RU363032"/>
    </source>
</evidence>
<dbReference type="PANTHER" id="PTHR43163:SF6">
    <property type="entry name" value="DIPEPTIDE TRANSPORT SYSTEM PERMEASE PROTEIN DPPB-RELATED"/>
    <property type="match status" value="1"/>
</dbReference>
<dbReference type="SUPFAM" id="SSF161098">
    <property type="entry name" value="MetI-like"/>
    <property type="match status" value="1"/>
</dbReference>
<name>A0ABQ3PIS8_9ACTN</name>
<evidence type="ECO:0000256" key="5">
    <source>
        <dbReference type="ARBA" id="ARBA00022989"/>
    </source>
</evidence>
<dbReference type="GeneID" id="94007118"/>
<keyword evidence="10" id="KW-1185">Reference proteome</keyword>
<dbReference type="InterPro" id="IPR035906">
    <property type="entry name" value="MetI-like_sf"/>
</dbReference>
<dbReference type="Proteomes" id="UP001052739">
    <property type="component" value="Unassembled WGS sequence"/>
</dbReference>
<sequence length="318" mass="33268">MKRRLPRTLAQALFVLWAAYTVSFAVLYLLPGDPVTIMAAGGGDASSVSPEQIAELRARYGLDRPVPEQYATALWNAVRGDLGTSVHGGQPVTRLIADALPATLQLAGATLLLALPLGGAVALLGTYTRRRWLRQLLLSLPAAGVSAPTFWVGLLLVQLVSFRWGLLPAFGNDGWSSLVLPSVTLALPAAGLVAQVFAKSLRTALAEPYIDTARAKGAGRARVHLRHAARNALAPPLTVAGVLTGGVLAGSVVVETVFARTGVGRLTATAVTTQDIPVVQGLVVLGACVYVTTHLVVDLLHPLLDPRIAATERPAVTT</sequence>
<keyword evidence="2 7" id="KW-0813">Transport</keyword>
<comment type="caution">
    <text evidence="9">The sequence shown here is derived from an EMBL/GenBank/DDBJ whole genome shotgun (WGS) entry which is preliminary data.</text>
</comment>
<evidence type="ECO:0000256" key="3">
    <source>
        <dbReference type="ARBA" id="ARBA00022475"/>
    </source>
</evidence>
<proteinExistence type="inferred from homology"/>
<evidence type="ECO:0000256" key="4">
    <source>
        <dbReference type="ARBA" id="ARBA00022692"/>
    </source>
</evidence>
<accession>A0ABQ3PIS8</accession>
<dbReference type="InterPro" id="IPR000515">
    <property type="entry name" value="MetI-like"/>
</dbReference>
<protein>
    <submittedName>
        <fullName evidence="9">Peptide ABC transporter permease</fullName>
    </submittedName>
</protein>
<keyword evidence="4 7" id="KW-0812">Transmembrane</keyword>
<evidence type="ECO:0000259" key="8">
    <source>
        <dbReference type="PROSITE" id="PS50928"/>
    </source>
</evidence>
<dbReference type="InterPro" id="IPR045621">
    <property type="entry name" value="BPD_transp_1_N"/>
</dbReference>
<dbReference type="PANTHER" id="PTHR43163">
    <property type="entry name" value="DIPEPTIDE TRANSPORT SYSTEM PERMEASE PROTEIN DPPB-RELATED"/>
    <property type="match status" value="1"/>
</dbReference>
<dbReference type="EMBL" id="BNDW01000068">
    <property type="protein sequence ID" value="GHI24929.1"/>
    <property type="molecule type" value="Genomic_DNA"/>
</dbReference>
<feature type="transmembrane region" description="Helical" evidence="7">
    <location>
        <begin position="178"/>
        <end position="198"/>
    </location>
</feature>
<evidence type="ECO:0000256" key="1">
    <source>
        <dbReference type="ARBA" id="ARBA00004651"/>
    </source>
</evidence>
<feature type="transmembrane region" description="Helical" evidence="7">
    <location>
        <begin position="104"/>
        <end position="124"/>
    </location>
</feature>
<dbReference type="RefSeq" id="WP_190221251.1">
    <property type="nucleotide sequence ID" value="NZ_BNBS01000001.1"/>
</dbReference>
<dbReference type="Pfam" id="PF00528">
    <property type="entry name" value="BPD_transp_1"/>
    <property type="match status" value="1"/>
</dbReference>
<feature type="transmembrane region" description="Helical" evidence="7">
    <location>
        <begin position="136"/>
        <end position="158"/>
    </location>
</feature>
<evidence type="ECO:0000256" key="2">
    <source>
        <dbReference type="ARBA" id="ARBA00022448"/>
    </source>
</evidence>
<gene>
    <name evidence="9" type="ORF">Shyd_63000</name>
</gene>
<keyword evidence="3" id="KW-1003">Cell membrane</keyword>
<dbReference type="PROSITE" id="PS50928">
    <property type="entry name" value="ABC_TM1"/>
    <property type="match status" value="1"/>
</dbReference>
<dbReference type="Gene3D" id="1.10.3720.10">
    <property type="entry name" value="MetI-like"/>
    <property type="match status" value="1"/>
</dbReference>
<evidence type="ECO:0000313" key="9">
    <source>
        <dbReference type="EMBL" id="GHI24929.1"/>
    </source>
</evidence>
<feature type="transmembrane region" description="Helical" evidence="7">
    <location>
        <begin position="12"/>
        <end position="30"/>
    </location>
</feature>
<evidence type="ECO:0000313" key="10">
    <source>
        <dbReference type="Proteomes" id="UP001052739"/>
    </source>
</evidence>